<accession>A0ABD1KIK2</accession>
<name>A0ABD1KIK2_9TELE</name>
<keyword evidence="4 6" id="KW-1133">Transmembrane helix</keyword>
<dbReference type="PANTHER" id="PTHR23320:SF125">
    <property type="entry name" value="TRANSMEMBRANE PROTEIN 176L.1-RELATED"/>
    <property type="match status" value="1"/>
</dbReference>
<evidence type="ECO:0000256" key="2">
    <source>
        <dbReference type="ARBA" id="ARBA00009565"/>
    </source>
</evidence>
<evidence type="ECO:0000256" key="4">
    <source>
        <dbReference type="ARBA" id="ARBA00022989"/>
    </source>
</evidence>
<dbReference type="InterPro" id="IPR007237">
    <property type="entry name" value="CD20-like"/>
</dbReference>
<feature type="transmembrane region" description="Helical" evidence="6">
    <location>
        <begin position="83"/>
        <end position="107"/>
    </location>
</feature>
<dbReference type="PANTHER" id="PTHR23320">
    <property type="entry name" value="MEMBRANE-SPANNING 4-DOMAINS SUBFAMILY A MS4A -RELATED"/>
    <property type="match status" value="1"/>
</dbReference>
<keyword evidence="5 6" id="KW-0472">Membrane</keyword>
<feature type="transmembrane region" description="Helical" evidence="6">
    <location>
        <begin position="114"/>
        <end position="139"/>
    </location>
</feature>
<evidence type="ECO:0000313" key="7">
    <source>
        <dbReference type="EMBL" id="KAL2098821.1"/>
    </source>
</evidence>
<reference evidence="7 8" key="1">
    <citation type="submission" date="2024-09" db="EMBL/GenBank/DDBJ databases">
        <title>A chromosome-level genome assembly of Gray's grenadier anchovy, Coilia grayii.</title>
        <authorList>
            <person name="Fu Z."/>
        </authorList>
    </citation>
    <scope>NUCLEOTIDE SEQUENCE [LARGE SCALE GENOMIC DNA]</scope>
    <source>
        <strain evidence="7">G4</strain>
        <tissue evidence="7">Muscle</tissue>
    </source>
</reference>
<evidence type="ECO:0000313" key="8">
    <source>
        <dbReference type="Proteomes" id="UP001591681"/>
    </source>
</evidence>
<keyword evidence="3 6" id="KW-0812">Transmembrane</keyword>
<protein>
    <submittedName>
        <fullName evidence="7">Uncharacterized protein</fullName>
    </submittedName>
</protein>
<organism evidence="7 8">
    <name type="scientific">Coilia grayii</name>
    <name type="common">Gray's grenadier anchovy</name>
    <dbReference type="NCBI Taxonomy" id="363190"/>
    <lineage>
        <taxon>Eukaryota</taxon>
        <taxon>Metazoa</taxon>
        <taxon>Chordata</taxon>
        <taxon>Craniata</taxon>
        <taxon>Vertebrata</taxon>
        <taxon>Euteleostomi</taxon>
        <taxon>Actinopterygii</taxon>
        <taxon>Neopterygii</taxon>
        <taxon>Teleostei</taxon>
        <taxon>Clupei</taxon>
        <taxon>Clupeiformes</taxon>
        <taxon>Clupeoidei</taxon>
        <taxon>Engraulidae</taxon>
        <taxon>Coilinae</taxon>
        <taxon>Coilia</taxon>
    </lineage>
</organism>
<dbReference type="GO" id="GO:0016020">
    <property type="term" value="C:membrane"/>
    <property type="evidence" value="ECO:0007669"/>
    <property type="project" value="UniProtKB-SubCell"/>
</dbReference>
<dbReference type="InterPro" id="IPR030417">
    <property type="entry name" value="MS4A"/>
</dbReference>
<feature type="transmembrane region" description="Helical" evidence="6">
    <location>
        <begin position="197"/>
        <end position="218"/>
    </location>
</feature>
<evidence type="ECO:0000256" key="6">
    <source>
        <dbReference type="SAM" id="Phobius"/>
    </source>
</evidence>
<evidence type="ECO:0000256" key="1">
    <source>
        <dbReference type="ARBA" id="ARBA00004141"/>
    </source>
</evidence>
<dbReference type="Proteomes" id="UP001591681">
    <property type="component" value="Unassembled WGS sequence"/>
</dbReference>
<comment type="subcellular location">
    <subcellularLocation>
        <location evidence="1">Membrane</location>
        <topology evidence="1">Multi-pass membrane protein</topology>
    </subcellularLocation>
</comment>
<evidence type="ECO:0000256" key="3">
    <source>
        <dbReference type="ARBA" id="ARBA00022692"/>
    </source>
</evidence>
<comment type="similarity">
    <text evidence="2">Belongs to the MS4A family.</text>
</comment>
<feature type="transmembrane region" description="Helical" evidence="6">
    <location>
        <begin position="55"/>
        <end position="77"/>
    </location>
</feature>
<sequence length="230" mass="25328">MSVTVTKTEGATVLTVTSNERSNCPLLCQILGSLCYSPVYSVSQKLKKNLGGTQTALGTIQIMIGLFNVVTGAIVQASHDYTFLIYTGAPFWLGVLFMFFGVMCILGEKFPSPCLVAITGMMNIISAVFAITAIVMYAVDIPEWIVSYNPCQYYEFNHYHYDDWPVTPTTPPEREENLAICKRSTAAVKVLWIGMDIIMIIFATLQLCVAISACVLAFKSACKKEKAEQV</sequence>
<comment type="caution">
    <text evidence="7">The sequence shown here is derived from an EMBL/GenBank/DDBJ whole genome shotgun (WGS) entry which is preliminary data.</text>
</comment>
<dbReference type="Pfam" id="PF04103">
    <property type="entry name" value="CD20"/>
    <property type="match status" value="1"/>
</dbReference>
<keyword evidence="8" id="KW-1185">Reference proteome</keyword>
<dbReference type="AlphaFoldDB" id="A0ABD1KIK2"/>
<evidence type="ECO:0000256" key="5">
    <source>
        <dbReference type="ARBA" id="ARBA00023136"/>
    </source>
</evidence>
<proteinExistence type="inferred from homology"/>
<dbReference type="EMBL" id="JBHFQA010000005">
    <property type="protein sequence ID" value="KAL2098821.1"/>
    <property type="molecule type" value="Genomic_DNA"/>
</dbReference>
<gene>
    <name evidence="7" type="ORF">ACEWY4_005301</name>
</gene>